<dbReference type="EMBL" id="JAGRRH010000010">
    <property type="protein sequence ID" value="KAG7363328.1"/>
    <property type="molecule type" value="Genomic_DNA"/>
</dbReference>
<keyword evidence="3 6" id="KW-1133">Transmembrane helix</keyword>
<proteinExistence type="predicted"/>
<evidence type="ECO:0000256" key="2">
    <source>
        <dbReference type="ARBA" id="ARBA00022692"/>
    </source>
</evidence>
<sequence>MFCAGKFHSPNSIIPTKGGKNGRKTKSLCQKDGRGKEEVVRPPPYPPGVKKAAAGELSVRKGVVSKTATDGFIPQTITFTWKNLIPWLVIWYASSVCYGLMTKNLLREAYYPWSVATFQMLFGLLFQLPLWYLNLEKCPELTWQDIKALIPLALCQLGVHVGATIATGLDEGLPVAHVVKALEPIVTLVIDYKVLKRAVPVEVLLGLIPLSAGLMLSHWTTHKFNPEAIIAATFVVACSSARVVLSHKILVEQKVGKNLHAKNLFAVLSIMTALILIPITLQCDGHGLYHTLSEAKGIGRLNQVIMNLCISGSFYYLFNGASFTLMAMINPTTHAVANLMRRPMVTFIFILVNTFHRFCNMVSLKLTPLSFLIWDQRFRETHTIADVLRSKGEASITARIPQPSVDSLVGSILGFVGCLIYLKETEDESTEKMDVETTTDKRKNVCWKKRIQRQLGPPQ</sequence>
<feature type="transmembrane region" description="Helical" evidence="6">
    <location>
        <begin position="263"/>
        <end position="281"/>
    </location>
</feature>
<dbReference type="InterPro" id="IPR050186">
    <property type="entry name" value="TPT_transporter"/>
</dbReference>
<organism evidence="8 9">
    <name type="scientific">Nitzschia inconspicua</name>
    <dbReference type="NCBI Taxonomy" id="303405"/>
    <lineage>
        <taxon>Eukaryota</taxon>
        <taxon>Sar</taxon>
        <taxon>Stramenopiles</taxon>
        <taxon>Ochrophyta</taxon>
        <taxon>Bacillariophyta</taxon>
        <taxon>Bacillariophyceae</taxon>
        <taxon>Bacillariophycidae</taxon>
        <taxon>Bacillariales</taxon>
        <taxon>Bacillariaceae</taxon>
        <taxon>Nitzschia</taxon>
    </lineage>
</organism>
<dbReference type="GO" id="GO:0016020">
    <property type="term" value="C:membrane"/>
    <property type="evidence" value="ECO:0007669"/>
    <property type="project" value="UniProtKB-SubCell"/>
</dbReference>
<comment type="caution">
    <text evidence="8">The sequence shown here is derived from an EMBL/GenBank/DDBJ whole genome shotgun (WGS) entry which is preliminary data.</text>
</comment>
<dbReference type="PANTHER" id="PTHR11132">
    <property type="entry name" value="SOLUTE CARRIER FAMILY 35"/>
    <property type="match status" value="1"/>
</dbReference>
<keyword evidence="2 6" id="KW-0812">Transmembrane</keyword>
<keyword evidence="4 6" id="KW-0472">Membrane</keyword>
<evidence type="ECO:0000259" key="7">
    <source>
        <dbReference type="Pfam" id="PF03151"/>
    </source>
</evidence>
<accession>A0A9K3PXI0</accession>
<feature type="transmembrane region" description="Helical" evidence="6">
    <location>
        <begin position="301"/>
        <end position="318"/>
    </location>
</feature>
<dbReference type="Proteomes" id="UP000693970">
    <property type="component" value="Unassembled WGS sequence"/>
</dbReference>
<evidence type="ECO:0000256" key="1">
    <source>
        <dbReference type="ARBA" id="ARBA00004141"/>
    </source>
</evidence>
<evidence type="ECO:0000313" key="8">
    <source>
        <dbReference type="EMBL" id="KAG7363328.1"/>
    </source>
</evidence>
<evidence type="ECO:0000256" key="3">
    <source>
        <dbReference type="ARBA" id="ARBA00022989"/>
    </source>
</evidence>
<evidence type="ECO:0000256" key="5">
    <source>
        <dbReference type="SAM" id="MobiDB-lite"/>
    </source>
</evidence>
<dbReference type="OrthoDB" id="6418713at2759"/>
<feature type="transmembrane region" description="Helical" evidence="6">
    <location>
        <begin position="84"/>
        <end position="101"/>
    </location>
</feature>
<gene>
    <name evidence="8" type="ORF">IV203_026688</name>
</gene>
<dbReference type="Pfam" id="PF03151">
    <property type="entry name" value="TPT"/>
    <property type="match status" value="1"/>
</dbReference>
<evidence type="ECO:0000313" key="9">
    <source>
        <dbReference type="Proteomes" id="UP000693970"/>
    </source>
</evidence>
<dbReference type="AlphaFoldDB" id="A0A9K3PXI0"/>
<feature type="domain" description="Sugar phosphate transporter" evidence="7">
    <location>
        <begin position="88"/>
        <end position="352"/>
    </location>
</feature>
<protein>
    <submittedName>
        <fullName evidence="8">Triose-phosphate transporter family protein</fullName>
    </submittedName>
</protein>
<feature type="region of interest" description="Disordered" evidence="5">
    <location>
        <begin position="1"/>
        <end position="42"/>
    </location>
</feature>
<evidence type="ECO:0000256" key="4">
    <source>
        <dbReference type="ARBA" id="ARBA00023136"/>
    </source>
</evidence>
<feature type="compositionally biased region" description="Basic and acidic residues" evidence="5">
    <location>
        <begin position="29"/>
        <end position="40"/>
    </location>
</feature>
<feature type="transmembrane region" description="Helical" evidence="6">
    <location>
        <begin position="228"/>
        <end position="251"/>
    </location>
</feature>
<comment type="subcellular location">
    <subcellularLocation>
        <location evidence="1">Membrane</location>
        <topology evidence="1">Multi-pass membrane protein</topology>
    </subcellularLocation>
</comment>
<dbReference type="InterPro" id="IPR004853">
    <property type="entry name" value="Sugar_P_trans_dom"/>
</dbReference>
<name>A0A9K3PXI0_9STRA</name>
<feature type="transmembrane region" description="Helical" evidence="6">
    <location>
        <begin position="198"/>
        <end position="216"/>
    </location>
</feature>
<feature type="transmembrane region" description="Helical" evidence="6">
    <location>
        <begin position="113"/>
        <end position="133"/>
    </location>
</feature>
<evidence type="ECO:0000256" key="6">
    <source>
        <dbReference type="SAM" id="Phobius"/>
    </source>
</evidence>
<reference evidence="8" key="2">
    <citation type="submission" date="2021-04" db="EMBL/GenBank/DDBJ databases">
        <authorList>
            <person name="Podell S."/>
        </authorList>
    </citation>
    <scope>NUCLEOTIDE SEQUENCE</scope>
    <source>
        <strain evidence="8">Hildebrandi</strain>
    </source>
</reference>
<reference evidence="8" key="1">
    <citation type="journal article" date="2021" name="Sci. Rep.">
        <title>Diploid genomic architecture of Nitzschia inconspicua, an elite biomass production diatom.</title>
        <authorList>
            <person name="Oliver A."/>
            <person name="Podell S."/>
            <person name="Pinowska A."/>
            <person name="Traller J.C."/>
            <person name="Smith S.R."/>
            <person name="McClure R."/>
            <person name="Beliaev A."/>
            <person name="Bohutskyi P."/>
            <person name="Hill E.A."/>
            <person name="Rabines A."/>
            <person name="Zheng H."/>
            <person name="Allen L.Z."/>
            <person name="Kuo A."/>
            <person name="Grigoriev I.V."/>
            <person name="Allen A.E."/>
            <person name="Hazlebeck D."/>
            <person name="Allen E.E."/>
        </authorList>
    </citation>
    <scope>NUCLEOTIDE SEQUENCE</scope>
    <source>
        <strain evidence="8">Hildebrandi</strain>
    </source>
</reference>
<keyword evidence="9" id="KW-1185">Reference proteome</keyword>